<evidence type="ECO:0000256" key="1">
    <source>
        <dbReference type="SAM" id="Coils"/>
    </source>
</evidence>
<organism evidence="3 4">
    <name type="scientific">Prorocentrum cordatum</name>
    <dbReference type="NCBI Taxonomy" id="2364126"/>
    <lineage>
        <taxon>Eukaryota</taxon>
        <taxon>Sar</taxon>
        <taxon>Alveolata</taxon>
        <taxon>Dinophyceae</taxon>
        <taxon>Prorocentrales</taxon>
        <taxon>Prorocentraceae</taxon>
        <taxon>Prorocentrum</taxon>
    </lineage>
</organism>
<keyword evidence="4" id="KW-1185">Reference proteome</keyword>
<dbReference type="EMBL" id="CAUYUJ010016037">
    <property type="protein sequence ID" value="CAK0861049.1"/>
    <property type="molecule type" value="Genomic_DNA"/>
</dbReference>
<comment type="caution">
    <text evidence="3">The sequence shown here is derived from an EMBL/GenBank/DDBJ whole genome shotgun (WGS) entry which is preliminary data.</text>
</comment>
<proteinExistence type="predicted"/>
<evidence type="ECO:0000313" key="3">
    <source>
        <dbReference type="EMBL" id="CAK0861049.1"/>
    </source>
</evidence>
<feature type="region of interest" description="Disordered" evidence="2">
    <location>
        <begin position="540"/>
        <end position="566"/>
    </location>
</feature>
<feature type="coiled-coil region" evidence="1">
    <location>
        <begin position="1236"/>
        <end position="1288"/>
    </location>
</feature>
<keyword evidence="1" id="KW-0175">Coiled coil</keyword>
<gene>
    <name evidence="3" type="ORF">PCOR1329_LOCUS49841</name>
</gene>
<evidence type="ECO:0000313" key="4">
    <source>
        <dbReference type="Proteomes" id="UP001189429"/>
    </source>
</evidence>
<dbReference type="Proteomes" id="UP001189429">
    <property type="component" value="Unassembled WGS sequence"/>
</dbReference>
<evidence type="ECO:0000256" key="2">
    <source>
        <dbReference type="SAM" id="MobiDB-lite"/>
    </source>
</evidence>
<protein>
    <submittedName>
        <fullName evidence="3">Uncharacterized protein</fullName>
    </submittedName>
</protein>
<name>A0ABN9UMB6_9DINO</name>
<sequence length="1556" mass="172595">MSILKSLDDRISLYGERPRDLTPLSALNEVCKAKDLYTQEPQHMAPYLPDKLKVTKGATTPLPLESVLPAGALRLATDFKKHALKSESELEADRLRGVSVTPYWCPDLRRSKQCRRELFATLCDRQLLTFRRRIFSRVSIFFVWKKTGMTRLIVDARSTNEKCRMPPHTDLGTIAALADVDLSLAELSDIADAELSTEEEAELLKGQGGLFSLPFSGSSLDVVDGFYQFDNWRMASWFGMDDPDEAGVYGVTEVWDDDLEKMVPLQPTDIVYPCFRALSMGFTWALYFCHSAVEHIVAAGVPGGASRAAREKHRAPRASFASPITSTYVDNAALLSANTSTSDLQTVLHQFSARDMRTHDIVEHTFALEHLGAVFDGHRRLLHHQPRRVWRVYLAGKELLRRRRLRGEVLRVWIGHVVHLFMLNRPALSCLWAVYQFIQHALERRCRVWGSVRQEIKVILGLVFLCQRDLSAPRLRMAYCSDSSDLGYCLAVTSASDAELREAAAYHERWRFIEDRSDPRCELVPYLELCDSAGLSPLGGSPEPWREDHVPSAVAAPPRPPTQLERQYREGSDRLAPGGVRRALRERVLREDPRQVPALGPNWDPPERWKTLFERKWNDPTEHINTKEGRVMLAGLRRACRNPRCHKKRLLSLSDSLVACCAFDRGRGRGTEKTNWGLRYLGQRAAALQIACDIQWATRHLEGVRNPTDAGSRRFDRGADPTERARNLGLERGGHDMAIEALTIEYGAPQDFYGASHGHSKGFSVFFDSRQDLLGDSIKGLTRAVASLGVPSGEGIELSKGPEYDLLDPGIRLGARRQRLARPPAARHGPAPLPRNLVENSVSAATLHTYKAEVGEFEAWAAGRVRSLRTHEAADSAMSDYFEWLYAQREQPQIGRWALYGYALLRLSHLGRGGHVLPRAKAALRGWIRQMPGRIRDPCPIEAAWLIVQWLLLKNQAFYFWCALAVVLQVDTYVRPGALMGIKREDLLPPIRQRGSRYTDWGFVLSPSTRAGKTKSGEQDDTLVIGILDRTFVKDVAAFLHGSAHDGERVFRHLTLPSYEKSIKEASEALELDALRLLLPVANSRTCSSTLFASIVNVPTSYPTTTLVAQREYSQAVSRWNCSRVPQGPAAALLRAKDSPHELEALRAHVKCWQGAVKDQAWLGWYDRKRAWLREDLDLAEEHTRLLQEELAALTALGSQLDGVARGVAAALQQQRGRGDIDRGAWRLHDIEGEELKAAQRERDFMRRKAPEAQADLEAERQVAEDLARRLEEARSVAARERDAAREAQVALLQQRAHRVELQRQSCLRTCRVTRATATRLDFTLRGGARVSMQAAADGSGSVWAALEVLPAAGTAGVDVQGLREQLFRRAWSQLPAGTAKGCGAAGTQGKFEAVVPSAQVPRVLRLLDSAGVRIADQLQALRELRRSRPEAIRVAARADGDVLVVSAALVVCDSHAVTAGPGGIVELARASVKGRSAAGAAAVDATECVIEFGVDVAGFPDVANYSNISARQVFGRAGAASAAAKSLQRWASAANAEGSDSLAEFLSVAVDAMRQ</sequence>
<reference evidence="3" key="1">
    <citation type="submission" date="2023-10" db="EMBL/GenBank/DDBJ databases">
        <authorList>
            <person name="Chen Y."/>
            <person name="Shah S."/>
            <person name="Dougan E. K."/>
            <person name="Thang M."/>
            <person name="Chan C."/>
        </authorList>
    </citation>
    <scope>NUCLEOTIDE SEQUENCE [LARGE SCALE GENOMIC DNA]</scope>
</reference>
<accession>A0ABN9UMB6</accession>